<organism evidence="1 2">
    <name type="scientific">Streptomyces violaceoruber</name>
    <dbReference type="NCBI Taxonomy" id="1935"/>
    <lineage>
        <taxon>Bacteria</taxon>
        <taxon>Bacillati</taxon>
        <taxon>Actinomycetota</taxon>
        <taxon>Actinomycetes</taxon>
        <taxon>Kitasatosporales</taxon>
        <taxon>Streptomycetaceae</taxon>
        <taxon>Streptomyces</taxon>
        <taxon>Streptomyces violaceoruber group</taxon>
    </lineage>
</organism>
<proteinExistence type="predicted"/>
<dbReference type="Proteomes" id="UP000192445">
    <property type="component" value="Chromosome"/>
</dbReference>
<evidence type="ECO:0008006" key="3">
    <source>
        <dbReference type="Google" id="ProtNLM"/>
    </source>
</evidence>
<dbReference type="AlphaFoldDB" id="A0A1V0UCB8"/>
<evidence type="ECO:0000313" key="1">
    <source>
        <dbReference type="EMBL" id="ARF62874.1"/>
    </source>
</evidence>
<dbReference type="KEGG" id="svu:B1H20_16870"/>
<accession>A0A1V0UCB8</accession>
<name>A0A1V0UCB8_STRVN</name>
<gene>
    <name evidence="1" type="ORF">B1H20_16870</name>
</gene>
<protein>
    <recommendedName>
        <fullName evidence="3">Cyclodeaminase/cyclohydrolase domain-containing protein</fullName>
    </recommendedName>
</protein>
<reference evidence="1 2" key="1">
    <citation type="submission" date="2017-03" db="EMBL/GenBank/DDBJ databases">
        <title>Complete Genome Sequence of a natural compounds producer, Streptomyces violaceus S21.</title>
        <authorList>
            <person name="Zhong C."/>
            <person name="Zhao Z."/>
            <person name="Fu J."/>
            <person name="Zong G."/>
            <person name="Qin R."/>
            <person name="Cao G."/>
        </authorList>
    </citation>
    <scope>NUCLEOTIDE SEQUENCE [LARGE SCALE GENOMIC DNA]</scope>
    <source>
        <strain evidence="1 2">S21</strain>
    </source>
</reference>
<dbReference type="EMBL" id="CP020570">
    <property type="protein sequence ID" value="ARF62874.1"/>
    <property type="molecule type" value="Genomic_DNA"/>
</dbReference>
<sequence length="183" mass="19980">MLHTHGMDAGLAAVIAGASGAGGAALAALATSLGLVRQAKIQGDQAHRQWLRNHQQQSYEDLMVAVDRAHHASRDAMRAVRNQLPGTEMQQATIALLEDVRLQGRSLQAVVQRVALLADQQTTTFALVLCDRVLDVIEVSLDIATEMRHGQPLTEERLERAADEAEEARSQFLDRARSMLQQA</sequence>
<evidence type="ECO:0000313" key="2">
    <source>
        <dbReference type="Proteomes" id="UP000192445"/>
    </source>
</evidence>